<organism evidence="2 3">
    <name type="scientific">Alitiscatomonas aceti</name>
    <dbReference type="NCBI Taxonomy" id="2981724"/>
    <lineage>
        <taxon>Bacteria</taxon>
        <taxon>Bacillati</taxon>
        <taxon>Bacillota</taxon>
        <taxon>Clostridia</taxon>
        <taxon>Lachnospirales</taxon>
        <taxon>Lachnospiraceae</taxon>
        <taxon>Alitiscatomonas</taxon>
    </lineage>
</organism>
<proteinExistence type="predicted"/>
<name>A0ABT2V1K3_9FIRM</name>
<feature type="compositionally biased region" description="Polar residues" evidence="1">
    <location>
        <begin position="204"/>
        <end position="213"/>
    </location>
</feature>
<sequence length="1085" mass="118156">MITVFFDEKNEYARAAGLWQWDYGQVLRIQGLTLPTAVEIHFSLTETGGQAITRVGVTRDGVTEVVIPDSMLENGPAAGSQYTIYAWLYLTDSTSGQTIRRISLQVRTRSKPEPFDTPEAEELFRRAIDTVNEAVKKAEDIGTGAETAAGEAKTAASEAGKSLKAVQRLADQVQLDADAAAQDKIAVEKIAAQAQESAFMAGLSEQSARTSETAAKQAQAGAEAAEDASRQHAEAAEEDRMEVSEARKAVEQAVANIVADRELIQQNAKDLADVKNELTEKADVIVESANGNGYCMPDSADEPLRSLRILGKSTQNGDPSPESPVPIVNAGGKGNIGIKIEGKNLIPESEIRLDPFLKRAFLKGYLLKAGVTYTLSTKGIVSGIYFNNVGETEKIAYAYEAKSVTYTPNVDILTTLRVWDDGSHMSDLKDYYIQLEVGDTATGYEPYKTPQNLTVQTPNGLLGIPVKSGGNYTDHDGRRWICDEIDYGQSVYIRRIGKTVVDGENIKFTASADENYWNLPSKSSPGIISGGIISAFFKTGIFPANITNQFIFVKKESISSHFATVDELNAFCVQKNTEGTPVEFYYMANPIETPLSPEDIAAYKQLHTNYPTTIILNDENADIDVAYVADTKNYIQKRENIMQKQLSDIQAALISQKISGGGVKVTDSLKMPLKNLRLCGRSSQVVTTGAQLFDIGKATPHADSYGLKISIDGRQRVKIKGTAESEHSTICFNILNYDNFDLSGKSYKIKIFNLRGTHSIQEIYGLRTKNEKSIAVVIDVSSKKNVDITFQIMVSKEEPTKWEPYTGGKPAPSPVYPQKISDAGNDGNIVAKIEGKNLIDIESGIVAGWNINLPELKLIPGETYSLTNVNVPVNIALVEETTNTRLTANYIASGRKDTFIMPDIPDAKIFISGTNATWNKGDLSTVKIQLELGPAATEYEPYKPAQTLIVSTPDGLPGIPVSSGGNYTDENGQQWVTDEVDLTKGVYIKKIEKIASYNNESINGSYISETGELTVGARVLFVLDTSVETPLLPETIAAFRKLCMNYPVTTITNSDNCGMEVAYTADTKAYIDGKIAEISAAIVSK</sequence>
<feature type="compositionally biased region" description="Low complexity" evidence="1">
    <location>
        <begin position="214"/>
        <end position="223"/>
    </location>
</feature>
<feature type="region of interest" description="Disordered" evidence="1">
    <location>
        <begin position="203"/>
        <end position="244"/>
    </location>
</feature>
<reference evidence="2 3" key="1">
    <citation type="journal article" date="2021" name="ISME Commun">
        <title>Automated analysis of genomic sequences facilitates high-throughput and comprehensive description of bacteria.</title>
        <authorList>
            <person name="Hitch T.C.A."/>
        </authorList>
    </citation>
    <scope>NUCLEOTIDE SEQUENCE [LARGE SCALE GENOMIC DNA]</scope>
    <source>
        <strain evidence="3">f_CCE</strain>
    </source>
</reference>
<keyword evidence="3" id="KW-1185">Reference proteome</keyword>
<dbReference type="Proteomes" id="UP001652395">
    <property type="component" value="Unassembled WGS sequence"/>
</dbReference>
<evidence type="ECO:0000256" key="1">
    <source>
        <dbReference type="SAM" id="MobiDB-lite"/>
    </source>
</evidence>
<accession>A0ABT2V1K3</accession>
<comment type="caution">
    <text evidence="2">The sequence shown here is derived from an EMBL/GenBank/DDBJ whole genome shotgun (WGS) entry which is preliminary data.</text>
</comment>
<dbReference type="EMBL" id="JAOQJF010000029">
    <property type="protein sequence ID" value="MCU6800765.1"/>
    <property type="molecule type" value="Genomic_DNA"/>
</dbReference>
<evidence type="ECO:0000313" key="3">
    <source>
        <dbReference type="Proteomes" id="UP001652395"/>
    </source>
</evidence>
<evidence type="ECO:0000313" key="2">
    <source>
        <dbReference type="EMBL" id="MCU6800765.1"/>
    </source>
</evidence>
<gene>
    <name evidence="2" type="ORF">OCV69_12630</name>
</gene>
<protein>
    <submittedName>
        <fullName evidence="2">Uncharacterized protein</fullName>
    </submittedName>
</protein>
<dbReference type="RefSeq" id="WP_158359508.1">
    <property type="nucleotide sequence ID" value="NZ_JAOQJF010000029.1"/>
</dbReference>